<reference evidence="2 3" key="1">
    <citation type="submission" date="2015-04" db="EMBL/GenBank/DDBJ databases">
        <title>Complete genome sequence of Schizopora paradoxa KUC8140, a cosmopolitan wood degrader in East Asia.</title>
        <authorList>
            <consortium name="DOE Joint Genome Institute"/>
            <person name="Min B."/>
            <person name="Park H."/>
            <person name="Jang Y."/>
            <person name="Kim J.-J."/>
            <person name="Kim K.H."/>
            <person name="Pangilinan J."/>
            <person name="Lipzen A."/>
            <person name="Riley R."/>
            <person name="Grigoriev I.V."/>
            <person name="Spatafora J.W."/>
            <person name="Choi I.-G."/>
        </authorList>
    </citation>
    <scope>NUCLEOTIDE SEQUENCE [LARGE SCALE GENOMIC DNA]</scope>
    <source>
        <strain evidence="2 3">KUC8140</strain>
    </source>
</reference>
<feature type="transmembrane region" description="Helical" evidence="1">
    <location>
        <begin position="32"/>
        <end position="55"/>
    </location>
</feature>
<keyword evidence="1" id="KW-0812">Transmembrane</keyword>
<gene>
    <name evidence="2" type="ORF">SCHPADRAFT_383547</name>
</gene>
<dbReference type="EMBL" id="KQ085965">
    <property type="protein sequence ID" value="KLO13112.1"/>
    <property type="molecule type" value="Genomic_DNA"/>
</dbReference>
<evidence type="ECO:0000313" key="2">
    <source>
        <dbReference type="EMBL" id="KLO13112.1"/>
    </source>
</evidence>
<evidence type="ECO:0000256" key="1">
    <source>
        <dbReference type="SAM" id="Phobius"/>
    </source>
</evidence>
<dbReference type="InParanoid" id="A0A0H2RND2"/>
<evidence type="ECO:0000313" key="3">
    <source>
        <dbReference type="Proteomes" id="UP000053477"/>
    </source>
</evidence>
<dbReference type="Proteomes" id="UP000053477">
    <property type="component" value="Unassembled WGS sequence"/>
</dbReference>
<keyword evidence="1" id="KW-1133">Transmembrane helix</keyword>
<name>A0A0H2RND2_9AGAM</name>
<accession>A0A0H2RND2</accession>
<keyword evidence="3" id="KW-1185">Reference proteome</keyword>
<proteinExistence type="predicted"/>
<protein>
    <submittedName>
        <fullName evidence="2">Uncharacterized protein</fullName>
    </submittedName>
</protein>
<organism evidence="2 3">
    <name type="scientific">Schizopora paradoxa</name>
    <dbReference type="NCBI Taxonomy" id="27342"/>
    <lineage>
        <taxon>Eukaryota</taxon>
        <taxon>Fungi</taxon>
        <taxon>Dikarya</taxon>
        <taxon>Basidiomycota</taxon>
        <taxon>Agaricomycotina</taxon>
        <taxon>Agaricomycetes</taxon>
        <taxon>Hymenochaetales</taxon>
        <taxon>Schizoporaceae</taxon>
        <taxon>Schizopora</taxon>
    </lineage>
</organism>
<dbReference type="AlphaFoldDB" id="A0A0H2RND2"/>
<sequence length="180" mass="19343">MFFQIALYLFFGFLRVVMMSLSQKNAKTIWNAAITCASFAFRVASILYTLLRLLFGMEQTDMMVVQLATTAYKSTLALAASSQSYPAHLSPRAAAKMIGRQTLALVPLTTSLALSAWAHRAEIAATSASLVATAVELGCTVGCAVASLLWSTGYRLVSSTSSYVVNQAVSGVRMRVPMPL</sequence>
<keyword evidence="1" id="KW-0472">Membrane</keyword>